<reference evidence="2" key="1">
    <citation type="journal article" date="2015" name="PLoS Genet.">
        <title>The dynamic genome and transcriptome of the human fungal pathogen Blastomyces and close relative Emmonsia.</title>
        <authorList>
            <person name="Munoz J.F."/>
            <person name="Gauthier G.M."/>
            <person name="Desjardins C.A."/>
            <person name="Gallo J.E."/>
            <person name="Holder J."/>
            <person name="Sullivan T.D."/>
            <person name="Marty A.J."/>
            <person name="Carmen J.C."/>
            <person name="Chen Z."/>
            <person name="Ding L."/>
            <person name="Gujja S."/>
            <person name="Magrini V."/>
            <person name="Misas E."/>
            <person name="Mitreva M."/>
            <person name="Priest M."/>
            <person name="Saif S."/>
            <person name="Whiston E.A."/>
            <person name="Young S."/>
            <person name="Zeng Q."/>
            <person name="Goldman W.E."/>
            <person name="Mardis E.R."/>
            <person name="Taylor J.W."/>
            <person name="McEwen J.G."/>
            <person name="Clay O.K."/>
            <person name="Klein B.S."/>
            <person name="Cuomo C.A."/>
        </authorList>
    </citation>
    <scope>NUCLEOTIDE SEQUENCE [LARGE SCALE GENOMIC DNA]</scope>
    <source>
        <strain evidence="2">SLH14081</strain>
    </source>
</reference>
<sequence>MNRKSRFLRNELRHPVPSYGWLTKSLLVAEPGLGHLCTCNVQFIPGARTQREKGLRCSKAPGSKIPAHNGKSFARLHGICGGGIQGGGGYMVYTAYICVHHTGDCFFSFFSFF</sequence>
<evidence type="ECO:0000313" key="1">
    <source>
        <dbReference type="EMBL" id="OAT12239.1"/>
    </source>
</evidence>
<dbReference type="Proteomes" id="UP000002038">
    <property type="component" value="Unassembled WGS sequence"/>
</dbReference>
<gene>
    <name evidence="1" type="ORF">BDBG_07614</name>
</gene>
<organism evidence="1 2">
    <name type="scientific">Blastomyces gilchristii (strain SLH14081)</name>
    <name type="common">Blastomyces dermatitidis</name>
    <dbReference type="NCBI Taxonomy" id="559298"/>
    <lineage>
        <taxon>Eukaryota</taxon>
        <taxon>Fungi</taxon>
        <taxon>Dikarya</taxon>
        <taxon>Ascomycota</taxon>
        <taxon>Pezizomycotina</taxon>
        <taxon>Eurotiomycetes</taxon>
        <taxon>Eurotiomycetidae</taxon>
        <taxon>Onygenales</taxon>
        <taxon>Ajellomycetaceae</taxon>
        <taxon>Blastomyces</taxon>
    </lineage>
</organism>
<dbReference type="RefSeq" id="XP_031580275.1">
    <property type="nucleotide sequence ID" value="XM_031723172.1"/>
</dbReference>
<evidence type="ECO:0000313" key="2">
    <source>
        <dbReference type="Proteomes" id="UP000002038"/>
    </source>
</evidence>
<dbReference type="GeneID" id="8508882"/>
<feature type="non-terminal residue" evidence="1">
    <location>
        <position position="113"/>
    </location>
</feature>
<protein>
    <submittedName>
        <fullName evidence="1">Uncharacterized protein</fullName>
    </submittedName>
</protein>
<dbReference type="AlphaFoldDB" id="A0A179UYE8"/>
<dbReference type="KEGG" id="bgh:BDBG_07614"/>
<dbReference type="VEuPathDB" id="FungiDB:BDBG_07614"/>
<name>A0A179UYE8_BLAGS</name>
<accession>A0A179UYE8</accession>
<proteinExistence type="predicted"/>
<keyword evidence="2" id="KW-1185">Reference proteome</keyword>
<dbReference type="EMBL" id="GG657466">
    <property type="protein sequence ID" value="OAT12239.1"/>
    <property type="molecule type" value="Genomic_DNA"/>
</dbReference>